<dbReference type="eggNOG" id="arCOG01403">
    <property type="taxonomic scope" value="Archaea"/>
</dbReference>
<dbReference type="GeneID" id="9234174"/>
<protein>
    <submittedName>
        <fullName evidence="3">Glycosyl transferase group 1</fullName>
    </submittedName>
</protein>
<dbReference type="InterPro" id="IPR001296">
    <property type="entry name" value="Glyco_trans_1"/>
</dbReference>
<keyword evidence="1 3" id="KW-0808">Transferase</keyword>
<dbReference type="GO" id="GO:0016757">
    <property type="term" value="F:glycosyltransferase activity"/>
    <property type="evidence" value="ECO:0007669"/>
    <property type="project" value="InterPro"/>
</dbReference>
<evidence type="ECO:0000259" key="2">
    <source>
        <dbReference type="Pfam" id="PF00534"/>
    </source>
</evidence>
<evidence type="ECO:0000256" key="1">
    <source>
        <dbReference type="ARBA" id="ARBA00022679"/>
    </source>
</evidence>
<dbReference type="CDD" id="cd03801">
    <property type="entry name" value="GT4_PimA-like"/>
    <property type="match status" value="1"/>
</dbReference>
<dbReference type="Proteomes" id="UP000002573">
    <property type="component" value="Chromosome"/>
</dbReference>
<reference evidence="4" key="1">
    <citation type="submission" date="2010-05" db="EMBL/GenBank/DDBJ databases">
        <title>Complete sequence of Staphylothermus hellenicus DSM 12710.</title>
        <authorList>
            <consortium name="US DOE Joint Genome Institute"/>
            <person name="Lucas S."/>
            <person name="Copeland A."/>
            <person name="Lapidus A."/>
            <person name="Cheng J.-F."/>
            <person name="Bruce D."/>
            <person name="Goodwin L."/>
            <person name="Pitluck S."/>
            <person name="Davenport K."/>
            <person name="Detter J.C."/>
            <person name="Han C."/>
            <person name="Tapia R."/>
            <person name="Larimer F."/>
            <person name="Land M."/>
            <person name="Hauser L."/>
            <person name="Kyrpides N."/>
            <person name="Mikhailova N."/>
            <person name="Anderson I.J."/>
            <person name="Woyke T."/>
        </authorList>
    </citation>
    <scope>NUCLEOTIDE SEQUENCE [LARGE SCALE GENOMIC DNA]</scope>
    <source>
        <strain evidence="4">DSM 12710 / JCM 10830 / BK20S6-10-b1 / P8</strain>
    </source>
</reference>
<proteinExistence type="predicted"/>
<dbReference type="RefSeq" id="WP_013143192.1">
    <property type="nucleotide sequence ID" value="NC_014205.1"/>
</dbReference>
<evidence type="ECO:0000313" key="3">
    <source>
        <dbReference type="EMBL" id="ADI31994.1"/>
    </source>
</evidence>
<evidence type="ECO:0000313" key="4">
    <source>
        <dbReference type="Proteomes" id="UP000002573"/>
    </source>
</evidence>
<dbReference type="KEGG" id="shc:Shell_0885"/>
<dbReference type="AlphaFoldDB" id="D7D898"/>
<dbReference type="PANTHER" id="PTHR46401:SF2">
    <property type="entry name" value="GLYCOSYLTRANSFERASE WBBK-RELATED"/>
    <property type="match status" value="1"/>
</dbReference>
<accession>D7D898</accession>
<dbReference type="HOGENOM" id="CLU_805658_0_0_2"/>
<keyword evidence="4" id="KW-1185">Reference proteome</keyword>
<organism evidence="3 4">
    <name type="scientific">Staphylothermus hellenicus (strain DSM 12710 / JCM 10830 / BK20S6-10-b1 / P8)</name>
    <dbReference type="NCBI Taxonomy" id="591019"/>
    <lineage>
        <taxon>Archaea</taxon>
        <taxon>Thermoproteota</taxon>
        <taxon>Thermoprotei</taxon>
        <taxon>Desulfurococcales</taxon>
        <taxon>Desulfurococcaceae</taxon>
        <taxon>Staphylothermus</taxon>
    </lineage>
</organism>
<feature type="domain" description="Glycosyl transferase family 1" evidence="2">
    <location>
        <begin position="165"/>
        <end position="306"/>
    </location>
</feature>
<dbReference type="EMBL" id="CP002051">
    <property type="protein sequence ID" value="ADI31994.1"/>
    <property type="molecule type" value="Genomic_DNA"/>
</dbReference>
<sequence>MSRLRHCDNHENDGIAYITYSSNPHPAHQYMFRILKGERLHLWRRLAPLNISFLLKPRHIVFSEGWRPSIYACFLKSLGLAKVHINILFGDFMKTLINKPVLKDVAGILYRQWVDVAIANSSLTYELARKILGLDKEKLFICWPVSLKINIFKNVKPKVDSDILSVCYLGYITLNDGADLLPTIYSMLKREEENTKMYVIGGPLGKELTLYKKLLRFSRNESSFRVLGPLPDEQVKEVFTRCTFFVYPARFKAFGLPVVEAMSAGLVPLITRNVGARDFVTLLSSKLIVDPPEKMVKTILEIYTRGRDYIRELSHRGKRIALGYDEKNAKKRFMRILKTILSRR</sequence>
<dbReference type="OrthoDB" id="132546at2157"/>
<dbReference type="STRING" id="591019.Shell_0885"/>
<dbReference type="SUPFAM" id="SSF53756">
    <property type="entry name" value="UDP-Glycosyltransferase/glycogen phosphorylase"/>
    <property type="match status" value="1"/>
</dbReference>
<dbReference type="PANTHER" id="PTHR46401">
    <property type="entry name" value="GLYCOSYLTRANSFERASE WBBK-RELATED"/>
    <property type="match status" value="1"/>
</dbReference>
<reference evidence="3 4" key="2">
    <citation type="journal article" date="2011" name="Stand. Genomic Sci.">
        <title>Complete genome sequence of Staphylothermus hellenicus P8.</title>
        <authorList>
            <person name="Anderson I."/>
            <person name="Wirth R."/>
            <person name="Lucas S."/>
            <person name="Copeland A."/>
            <person name="Lapidus A."/>
            <person name="Cheng J.F."/>
            <person name="Goodwin L."/>
            <person name="Pitluck S."/>
            <person name="Davenport K."/>
            <person name="Detter J.C."/>
            <person name="Han C."/>
            <person name="Tapia R."/>
            <person name="Land M."/>
            <person name="Hauser L."/>
            <person name="Pati A."/>
            <person name="Mikhailova N."/>
            <person name="Woyke T."/>
            <person name="Klenk H.P."/>
            <person name="Kyrpides N."/>
            <person name="Ivanova N."/>
        </authorList>
    </citation>
    <scope>NUCLEOTIDE SEQUENCE [LARGE SCALE GENOMIC DNA]</scope>
    <source>
        <strain evidence="4">DSM 12710 / JCM 10830 / BK20S6-10-b1 / P8</strain>
    </source>
</reference>
<gene>
    <name evidence="3" type="ordered locus">Shell_0885</name>
</gene>
<name>D7D898_STAHD</name>
<dbReference type="Gene3D" id="3.40.50.2000">
    <property type="entry name" value="Glycogen Phosphorylase B"/>
    <property type="match status" value="1"/>
</dbReference>
<dbReference type="CAZy" id="GT4">
    <property type="family name" value="Glycosyltransferase Family 4"/>
</dbReference>
<dbReference type="Pfam" id="PF00534">
    <property type="entry name" value="Glycos_transf_1"/>
    <property type="match status" value="1"/>
</dbReference>